<dbReference type="PROSITE" id="PS50162">
    <property type="entry name" value="RECA_2"/>
    <property type="match status" value="1"/>
</dbReference>
<dbReference type="InterPro" id="IPR016467">
    <property type="entry name" value="DNA_recomb/repair_RecA-like"/>
</dbReference>
<gene>
    <name evidence="8" type="primary">ABSGL_14926.1 scaffold 15133</name>
</gene>
<dbReference type="Pfam" id="PF08423">
    <property type="entry name" value="Rad51"/>
    <property type="match status" value="1"/>
</dbReference>
<dbReference type="FunCoup" id="A0A168T0C6">
    <property type="interactions" value="136"/>
</dbReference>
<dbReference type="GO" id="GO:0140664">
    <property type="term" value="F:ATP-dependent DNA damage sensor activity"/>
    <property type="evidence" value="ECO:0007669"/>
    <property type="project" value="InterPro"/>
</dbReference>
<reference evidence="8" key="1">
    <citation type="submission" date="2016-04" db="EMBL/GenBank/DDBJ databases">
        <authorList>
            <person name="Evans L.H."/>
            <person name="Alamgir A."/>
            <person name="Owens N."/>
            <person name="Weber N.D."/>
            <person name="Virtaneva K."/>
            <person name="Barbian K."/>
            <person name="Babar A."/>
            <person name="Rosenke K."/>
        </authorList>
    </citation>
    <scope>NUCLEOTIDE SEQUENCE [LARGE SCALE GENOMIC DNA]</scope>
    <source>
        <strain evidence="8">CBS 101.48</strain>
    </source>
</reference>
<evidence type="ECO:0000256" key="5">
    <source>
        <dbReference type="ARBA" id="ARBA00023204"/>
    </source>
</evidence>
<dbReference type="GO" id="GO:0090656">
    <property type="term" value="P:t-circle formation"/>
    <property type="evidence" value="ECO:0007669"/>
    <property type="project" value="TreeGrafter"/>
</dbReference>
<evidence type="ECO:0000256" key="2">
    <source>
        <dbReference type="ARBA" id="ARBA00022741"/>
    </source>
</evidence>
<evidence type="ECO:0000256" key="6">
    <source>
        <dbReference type="ARBA" id="ARBA00023242"/>
    </source>
</evidence>
<keyword evidence="2" id="KW-0547">Nucleotide-binding</keyword>
<feature type="domain" description="RecA family profile 1" evidence="7">
    <location>
        <begin position="69"/>
        <end position="248"/>
    </location>
</feature>
<dbReference type="InParanoid" id="A0A168T0C6"/>
<dbReference type="PANTHER" id="PTHR46487">
    <property type="entry name" value="DNA REPAIR PROTEIN XRCC3"/>
    <property type="match status" value="1"/>
</dbReference>
<dbReference type="OMA" id="WANQVTV"/>
<evidence type="ECO:0000256" key="1">
    <source>
        <dbReference type="ARBA" id="ARBA00004123"/>
    </source>
</evidence>
<evidence type="ECO:0000256" key="4">
    <source>
        <dbReference type="ARBA" id="ARBA00022840"/>
    </source>
</evidence>
<proteinExistence type="predicted"/>
<dbReference type="EMBL" id="LT554999">
    <property type="protein sequence ID" value="SAM09252.1"/>
    <property type="molecule type" value="Genomic_DNA"/>
</dbReference>
<dbReference type="Gene3D" id="3.40.50.300">
    <property type="entry name" value="P-loop containing nucleotide triphosphate hydrolases"/>
    <property type="match status" value="1"/>
</dbReference>
<dbReference type="PIRSF" id="PIRSF005856">
    <property type="entry name" value="Rad51"/>
    <property type="match status" value="1"/>
</dbReference>
<keyword evidence="5" id="KW-0234">DNA repair</keyword>
<evidence type="ECO:0000256" key="3">
    <source>
        <dbReference type="ARBA" id="ARBA00022763"/>
    </source>
</evidence>
<evidence type="ECO:0000313" key="9">
    <source>
        <dbReference type="Proteomes" id="UP000078561"/>
    </source>
</evidence>
<keyword evidence="3" id="KW-0227">DNA damage</keyword>
<evidence type="ECO:0000259" key="7">
    <source>
        <dbReference type="PROSITE" id="PS50162"/>
    </source>
</evidence>
<dbReference type="AlphaFoldDB" id="A0A168T0C6"/>
<protein>
    <recommendedName>
        <fullName evidence="7">RecA family profile 1 domain-containing protein</fullName>
    </recommendedName>
</protein>
<dbReference type="GO" id="GO:0000400">
    <property type="term" value="F:four-way junction DNA binding"/>
    <property type="evidence" value="ECO:0007669"/>
    <property type="project" value="TreeGrafter"/>
</dbReference>
<keyword evidence="9" id="KW-1185">Reference proteome</keyword>
<dbReference type="GO" id="GO:0005524">
    <property type="term" value="F:ATP binding"/>
    <property type="evidence" value="ECO:0007669"/>
    <property type="project" value="UniProtKB-KW"/>
</dbReference>
<dbReference type="SUPFAM" id="SSF52540">
    <property type="entry name" value="P-loop containing nucleoside triphosphate hydrolases"/>
    <property type="match status" value="1"/>
</dbReference>
<dbReference type="CDD" id="cd19491">
    <property type="entry name" value="XRCC3"/>
    <property type="match status" value="1"/>
</dbReference>
<accession>A0A168T0C6</accession>
<dbReference type="InterPro" id="IPR047348">
    <property type="entry name" value="XRCC3-like_C"/>
</dbReference>
<dbReference type="STRING" id="4829.A0A168T0C6"/>
<dbReference type="Proteomes" id="UP000078561">
    <property type="component" value="Unassembled WGS sequence"/>
</dbReference>
<dbReference type="GO" id="GO:0061982">
    <property type="term" value="P:meiosis I cell cycle process"/>
    <property type="evidence" value="ECO:0007669"/>
    <property type="project" value="UniProtKB-ARBA"/>
</dbReference>
<sequence length="358" mass="39911">MEELGQQFNISDALEKNGLDDVDSLLTLLPADASRLLRLAPAQIHELYQAASIVRYPTDKQSSCIKSLENRYLTCHDAHLDSILGKGIPLGSITEVVGESSSGKTQLCLQLCFTVQRPKTLGGLGGEAVYLHNEGKFSTTRCSQLATWFGQQYQVSPQQLAQSIHTMYVPTTEALFRTIAYQLPVLLKRKNRIRLVVIDSIGAAYRGCGNNESRQVQFDTLKEINEVGWRLKKLGHEYQVAIVVVNQVSDAIVDEGAVARRKKDDYLPTAMDEWLDITLEGDQMTRMGSFIQSLAKKPILGTTWSTSVTTRIRMARSLLVEGQPSKRAFVLEFSPWLPRRGCEIVLNEHGIQSKTGLE</sequence>
<comment type="subcellular location">
    <subcellularLocation>
        <location evidence="1">Nucleus</location>
    </subcellularLocation>
</comment>
<dbReference type="InterPro" id="IPR013632">
    <property type="entry name" value="Rad51_C"/>
</dbReference>
<keyword evidence="4" id="KW-0067">ATP-binding</keyword>
<dbReference type="OrthoDB" id="1861185at2759"/>
<dbReference type="GO" id="GO:0005657">
    <property type="term" value="C:replication fork"/>
    <property type="evidence" value="ECO:0007669"/>
    <property type="project" value="TreeGrafter"/>
</dbReference>
<dbReference type="GO" id="GO:0000722">
    <property type="term" value="P:telomere maintenance via recombination"/>
    <property type="evidence" value="ECO:0007669"/>
    <property type="project" value="TreeGrafter"/>
</dbReference>
<dbReference type="GO" id="GO:0033065">
    <property type="term" value="C:Rad51C-XRCC3 complex"/>
    <property type="evidence" value="ECO:0007669"/>
    <property type="project" value="TreeGrafter"/>
</dbReference>
<dbReference type="PANTHER" id="PTHR46487:SF1">
    <property type="entry name" value="DNA REPAIR PROTEIN XRCC3"/>
    <property type="match status" value="1"/>
</dbReference>
<dbReference type="GO" id="GO:0071140">
    <property type="term" value="P:resolution of mitotic recombination intermediates"/>
    <property type="evidence" value="ECO:0007669"/>
    <property type="project" value="TreeGrafter"/>
</dbReference>
<name>A0A168T0C6_ABSGL</name>
<dbReference type="InterPro" id="IPR020588">
    <property type="entry name" value="RecA_ATP-bd"/>
</dbReference>
<organism evidence="8">
    <name type="scientific">Absidia glauca</name>
    <name type="common">Pin mould</name>
    <dbReference type="NCBI Taxonomy" id="4829"/>
    <lineage>
        <taxon>Eukaryota</taxon>
        <taxon>Fungi</taxon>
        <taxon>Fungi incertae sedis</taxon>
        <taxon>Mucoromycota</taxon>
        <taxon>Mucoromycotina</taxon>
        <taxon>Mucoromycetes</taxon>
        <taxon>Mucorales</taxon>
        <taxon>Cunninghamellaceae</taxon>
        <taxon>Absidia</taxon>
    </lineage>
</organism>
<keyword evidence="6" id="KW-0539">Nucleus</keyword>
<dbReference type="GO" id="GO:0045003">
    <property type="term" value="P:double-strand break repair via synthesis-dependent strand annealing"/>
    <property type="evidence" value="ECO:0007669"/>
    <property type="project" value="TreeGrafter"/>
</dbReference>
<dbReference type="InterPro" id="IPR027417">
    <property type="entry name" value="P-loop_NTPase"/>
</dbReference>
<evidence type="ECO:0000313" key="8">
    <source>
        <dbReference type="EMBL" id="SAM09252.1"/>
    </source>
</evidence>